<dbReference type="CDD" id="cd02440">
    <property type="entry name" value="AdoMet_MTases"/>
    <property type="match status" value="1"/>
</dbReference>
<proteinExistence type="predicted"/>
<organism evidence="2 3">
    <name type="scientific">Isoptericola halotolerans</name>
    <dbReference type="NCBI Taxonomy" id="300560"/>
    <lineage>
        <taxon>Bacteria</taxon>
        <taxon>Bacillati</taxon>
        <taxon>Actinomycetota</taxon>
        <taxon>Actinomycetes</taxon>
        <taxon>Micrococcales</taxon>
        <taxon>Promicromonosporaceae</taxon>
        <taxon>Isoptericola</taxon>
    </lineage>
</organism>
<dbReference type="Gene3D" id="3.40.50.150">
    <property type="entry name" value="Vaccinia Virus protein VP39"/>
    <property type="match status" value="1"/>
</dbReference>
<dbReference type="Pfam" id="PF13649">
    <property type="entry name" value="Methyltransf_25"/>
    <property type="match status" value="1"/>
</dbReference>
<dbReference type="InterPro" id="IPR041698">
    <property type="entry name" value="Methyltransf_25"/>
</dbReference>
<protein>
    <recommendedName>
        <fullName evidence="1">Methyltransferase domain-containing protein</fullName>
    </recommendedName>
</protein>
<keyword evidence="3" id="KW-1185">Reference proteome</keyword>
<name>A0ABX2A653_9MICO</name>
<evidence type="ECO:0000259" key="1">
    <source>
        <dbReference type="Pfam" id="PF13649"/>
    </source>
</evidence>
<accession>A0ABX2A653</accession>
<dbReference type="Proteomes" id="UP000757540">
    <property type="component" value="Unassembled WGS sequence"/>
</dbReference>
<feature type="domain" description="Methyltransferase" evidence="1">
    <location>
        <begin position="46"/>
        <end position="142"/>
    </location>
</feature>
<evidence type="ECO:0000313" key="3">
    <source>
        <dbReference type="Proteomes" id="UP000757540"/>
    </source>
</evidence>
<sequence>MQNDASTDVYQDLGEFHDLFMDEPWAGLRPALTTAFADLGPQHTLLDLGAGTGLGTRTLASVTGAQIVAIEPSRTMRAVLTARVADDEDLSRRVTVRAGLLPGALDDVVGRVDGFVAAHMVGHLSEDERSATFARLRSLMTPEAVGVMTIEPAGDEGPAGEAFVQERWVGSLRYVARYLPATDERRFVSEYEVHDAERLLRSERFVGSWERLSPARLRRELSAAGFDVELHQPGAALVRLIGRTSMPA</sequence>
<dbReference type="RefSeq" id="WP_171784538.1">
    <property type="nucleotide sequence ID" value="NZ_BAAAML010000001.1"/>
</dbReference>
<gene>
    <name evidence="2" type="ORF">HDG69_002924</name>
</gene>
<reference evidence="2 3" key="1">
    <citation type="submission" date="2020-05" db="EMBL/GenBank/DDBJ databases">
        <title>Genomic Encyclopedia of Type Strains, Phase III (KMG-III): the genomes of soil and plant-associated and newly described type strains.</title>
        <authorList>
            <person name="Whitman W."/>
        </authorList>
    </citation>
    <scope>NUCLEOTIDE SEQUENCE [LARGE SCALE GENOMIC DNA]</scope>
    <source>
        <strain evidence="2 3">KCTC 19046</strain>
    </source>
</reference>
<dbReference type="SUPFAM" id="SSF53335">
    <property type="entry name" value="S-adenosyl-L-methionine-dependent methyltransferases"/>
    <property type="match status" value="1"/>
</dbReference>
<evidence type="ECO:0000313" key="2">
    <source>
        <dbReference type="EMBL" id="NOV98339.1"/>
    </source>
</evidence>
<dbReference type="EMBL" id="JABEZU010000003">
    <property type="protein sequence ID" value="NOV98339.1"/>
    <property type="molecule type" value="Genomic_DNA"/>
</dbReference>
<dbReference type="InterPro" id="IPR029063">
    <property type="entry name" value="SAM-dependent_MTases_sf"/>
</dbReference>
<comment type="caution">
    <text evidence="2">The sequence shown here is derived from an EMBL/GenBank/DDBJ whole genome shotgun (WGS) entry which is preliminary data.</text>
</comment>